<dbReference type="EMBL" id="BMHP01000003">
    <property type="protein sequence ID" value="GGD85417.1"/>
    <property type="molecule type" value="Genomic_DNA"/>
</dbReference>
<dbReference type="Proteomes" id="UP000612456">
    <property type="component" value="Unassembled WGS sequence"/>
</dbReference>
<accession>A0A916ZB37</accession>
<reference evidence="1" key="1">
    <citation type="journal article" date="2014" name="Int. J. Syst. Evol. Microbiol.">
        <title>Complete genome sequence of Corynebacterium casei LMG S-19264T (=DSM 44701T), isolated from a smear-ripened cheese.</title>
        <authorList>
            <consortium name="US DOE Joint Genome Institute (JGI-PGF)"/>
            <person name="Walter F."/>
            <person name="Albersmeier A."/>
            <person name="Kalinowski J."/>
            <person name="Ruckert C."/>
        </authorList>
    </citation>
    <scope>NUCLEOTIDE SEQUENCE</scope>
    <source>
        <strain evidence="1">CGMCC 1.15178</strain>
    </source>
</reference>
<proteinExistence type="predicted"/>
<dbReference type="AlphaFoldDB" id="A0A916ZB37"/>
<reference evidence="1" key="2">
    <citation type="submission" date="2020-09" db="EMBL/GenBank/DDBJ databases">
        <authorList>
            <person name="Sun Q."/>
            <person name="Zhou Y."/>
        </authorList>
    </citation>
    <scope>NUCLEOTIDE SEQUENCE</scope>
    <source>
        <strain evidence="1">CGMCC 1.15178</strain>
    </source>
</reference>
<gene>
    <name evidence="1" type="ORF">GCM10010911_49820</name>
</gene>
<organism evidence="1 2">
    <name type="scientific">Paenibacillus nasutitermitis</name>
    <dbReference type="NCBI Taxonomy" id="1652958"/>
    <lineage>
        <taxon>Bacteria</taxon>
        <taxon>Bacillati</taxon>
        <taxon>Bacillota</taxon>
        <taxon>Bacilli</taxon>
        <taxon>Bacillales</taxon>
        <taxon>Paenibacillaceae</taxon>
        <taxon>Paenibacillus</taxon>
    </lineage>
</organism>
<protein>
    <submittedName>
        <fullName evidence="1">Uncharacterized protein</fullName>
    </submittedName>
</protein>
<evidence type="ECO:0000313" key="2">
    <source>
        <dbReference type="Proteomes" id="UP000612456"/>
    </source>
</evidence>
<comment type="caution">
    <text evidence="1">The sequence shown here is derived from an EMBL/GenBank/DDBJ whole genome shotgun (WGS) entry which is preliminary data.</text>
</comment>
<keyword evidence="2" id="KW-1185">Reference proteome</keyword>
<sequence>MKTNVAEKYKKSGVIMTRDGVAQTTARTFVRGAAKDRSQVNWTARMASASILMAMFMLRNGSTTAVLQN</sequence>
<evidence type="ECO:0000313" key="1">
    <source>
        <dbReference type="EMBL" id="GGD85417.1"/>
    </source>
</evidence>
<name>A0A916ZB37_9BACL</name>